<keyword evidence="3" id="KW-1185">Reference proteome</keyword>
<name>A0A5C6FDK3_9BACT</name>
<sequence precursor="true">MRPHDQNHHFVRLVIASVFLCLSLNGASAALIAVTGGPDVNFDSSLYLLDLDTGTSTKIGDTGLKHITAIAAHPKTGALFAHRNDRANGVGELYQLDPATAVPTFIGITGISSPSISFGPDDKLYGWMELGSQNVFSSDADDLVTFSLNDGHVTRVGESGINTNQTGMAFDRNGNLFVKSGDADASKPVEDRLGHLYQVNPTTGVGALINVLDANPHNGLDFDADNRAFTFSRGDTGTLLQSINFANGQVTDERLFSVRGITSIAFVTAVPESKSYSWMMLAIAIGWAYRRRRRLTCLG</sequence>
<dbReference type="EMBL" id="SJPW01000001">
    <property type="protein sequence ID" value="TWU59856.1"/>
    <property type="molecule type" value="Genomic_DNA"/>
</dbReference>
<dbReference type="AlphaFoldDB" id="A0A5C6FDK3"/>
<evidence type="ECO:0000313" key="3">
    <source>
        <dbReference type="Proteomes" id="UP000318288"/>
    </source>
</evidence>
<dbReference type="SUPFAM" id="SSF63825">
    <property type="entry name" value="YWTD domain"/>
    <property type="match status" value="1"/>
</dbReference>
<protein>
    <recommendedName>
        <fullName evidence="4">SMP-30/Gluconolaconase/LRE-like region</fullName>
    </recommendedName>
</protein>
<proteinExistence type="predicted"/>
<dbReference type="OrthoDB" id="268105at2"/>
<keyword evidence="1" id="KW-0732">Signal</keyword>
<organism evidence="2 3">
    <name type="scientific">Rubripirellula tenax</name>
    <dbReference type="NCBI Taxonomy" id="2528015"/>
    <lineage>
        <taxon>Bacteria</taxon>
        <taxon>Pseudomonadati</taxon>
        <taxon>Planctomycetota</taxon>
        <taxon>Planctomycetia</taxon>
        <taxon>Pirellulales</taxon>
        <taxon>Pirellulaceae</taxon>
        <taxon>Rubripirellula</taxon>
    </lineage>
</organism>
<dbReference type="InterPro" id="IPR011042">
    <property type="entry name" value="6-blade_b-propeller_TolB-like"/>
</dbReference>
<accession>A0A5C6FDK3</accession>
<evidence type="ECO:0008006" key="4">
    <source>
        <dbReference type="Google" id="ProtNLM"/>
    </source>
</evidence>
<feature type="signal peptide" evidence="1">
    <location>
        <begin position="1"/>
        <end position="29"/>
    </location>
</feature>
<dbReference type="Proteomes" id="UP000318288">
    <property type="component" value="Unassembled WGS sequence"/>
</dbReference>
<evidence type="ECO:0000256" key="1">
    <source>
        <dbReference type="SAM" id="SignalP"/>
    </source>
</evidence>
<dbReference type="Gene3D" id="2.120.10.30">
    <property type="entry name" value="TolB, C-terminal domain"/>
    <property type="match status" value="1"/>
</dbReference>
<feature type="chain" id="PRO_5023111151" description="SMP-30/Gluconolaconase/LRE-like region" evidence="1">
    <location>
        <begin position="30"/>
        <end position="299"/>
    </location>
</feature>
<dbReference type="RefSeq" id="WP_146453421.1">
    <property type="nucleotide sequence ID" value="NZ_SJPW01000001.1"/>
</dbReference>
<evidence type="ECO:0000313" key="2">
    <source>
        <dbReference type="EMBL" id="TWU59856.1"/>
    </source>
</evidence>
<comment type="caution">
    <text evidence="2">The sequence shown here is derived from an EMBL/GenBank/DDBJ whole genome shotgun (WGS) entry which is preliminary data.</text>
</comment>
<gene>
    <name evidence="2" type="ORF">Poly51_01290</name>
</gene>
<reference evidence="2 3" key="1">
    <citation type="submission" date="2019-02" db="EMBL/GenBank/DDBJ databases">
        <title>Deep-cultivation of Planctomycetes and their phenomic and genomic characterization uncovers novel biology.</title>
        <authorList>
            <person name="Wiegand S."/>
            <person name="Jogler M."/>
            <person name="Boedeker C."/>
            <person name="Pinto D."/>
            <person name="Vollmers J."/>
            <person name="Rivas-Marin E."/>
            <person name="Kohn T."/>
            <person name="Peeters S.H."/>
            <person name="Heuer A."/>
            <person name="Rast P."/>
            <person name="Oberbeckmann S."/>
            <person name="Bunk B."/>
            <person name="Jeske O."/>
            <person name="Meyerdierks A."/>
            <person name="Storesund J.E."/>
            <person name="Kallscheuer N."/>
            <person name="Luecker S."/>
            <person name="Lage O.M."/>
            <person name="Pohl T."/>
            <person name="Merkel B.J."/>
            <person name="Hornburger P."/>
            <person name="Mueller R.-W."/>
            <person name="Bruemmer F."/>
            <person name="Labrenz M."/>
            <person name="Spormann A.M."/>
            <person name="Op Den Camp H."/>
            <person name="Overmann J."/>
            <person name="Amann R."/>
            <person name="Jetten M.S.M."/>
            <person name="Mascher T."/>
            <person name="Medema M.H."/>
            <person name="Devos D.P."/>
            <person name="Kaster A.-K."/>
            <person name="Ovreas L."/>
            <person name="Rohde M."/>
            <person name="Galperin M.Y."/>
            <person name="Jogler C."/>
        </authorList>
    </citation>
    <scope>NUCLEOTIDE SEQUENCE [LARGE SCALE GENOMIC DNA]</scope>
    <source>
        <strain evidence="2 3">Poly51</strain>
    </source>
</reference>